<evidence type="ECO:0000313" key="3">
    <source>
        <dbReference type="Proteomes" id="UP001374579"/>
    </source>
</evidence>
<evidence type="ECO:0008006" key="4">
    <source>
        <dbReference type="Google" id="ProtNLM"/>
    </source>
</evidence>
<accession>A0AAN9BWV3</accession>
<gene>
    <name evidence="2" type="ORF">V1264_014860</name>
</gene>
<comment type="similarity">
    <text evidence="1">Belongs to the FAM136 family.</text>
</comment>
<dbReference type="Proteomes" id="UP001374579">
    <property type="component" value="Unassembled WGS sequence"/>
</dbReference>
<sequence>MDGAQARVQKAVFTMVSSLDKEGLRKLQAEMYRCSTKCCEDNNSSLEEVQNCIDQCSTKVNRAQNFIQGEIQVYQDRLQRCVMGCEDKVRDRISSTTNQEDMAKFRKEVEACAVKCADEHVALIPGMTKKMLDSINKNKF</sequence>
<dbReference type="InterPro" id="IPR008560">
    <property type="entry name" value="DUF842_euk"/>
</dbReference>
<reference evidence="2 3" key="1">
    <citation type="submission" date="2024-02" db="EMBL/GenBank/DDBJ databases">
        <title>Chromosome-scale genome assembly of the rough periwinkle Littorina saxatilis.</title>
        <authorList>
            <person name="De Jode A."/>
            <person name="Faria R."/>
            <person name="Formenti G."/>
            <person name="Sims Y."/>
            <person name="Smith T.P."/>
            <person name="Tracey A."/>
            <person name="Wood J.M.D."/>
            <person name="Zagrodzka Z.B."/>
            <person name="Johannesson K."/>
            <person name="Butlin R.K."/>
            <person name="Leder E.H."/>
        </authorList>
    </citation>
    <scope>NUCLEOTIDE SEQUENCE [LARGE SCALE GENOMIC DNA]</scope>
    <source>
        <strain evidence="2">Snail1</strain>
        <tissue evidence="2">Muscle</tissue>
    </source>
</reference>
<evidence type="ECO:0000256" key="1">
    <source>
        <dbReference type="ARBA" id="ARBA00009952"/>
    </source>
</evidence>
<keyword evidence="3" id="KW-1185">Reference proteome</keyword>
<comment type="caution">
    <text evidence="2">The sequence shown here is derived from an EMBL/GenBank/DDBJ whole genome shotgun (WGS) entry which is preliminary data.</text>
</comment>
<dbReference type="EMBL" id="JBAMIC010000003">
    <property type="protein sequence ID" value="KAK7111085.1"/>
    <property type="molecule type" value="Genomic_DNA"/>
</dbReference>
<dbReference type="Pfam" id="PF05811">
    <property type="entry name" value="DUF842"/>
    <property type="match status" value="1"/>
</dbReference>
<dbReference type="PANTHER" id="PTHR21096">
    <property type="entry name" value="PROTEIN FAM136A"/>
    <property type="match status" value="1"/>
</dbReference>
<organism evidence="2 3">
    <name type="scientific">Littorina saxatilis</name>
    <dbReference type="NCBI Taxonomy" id="31220"/>
    <lineage>
        <taxon>Eukaryota</taxon>
        <taxon>Metazoa</taxon>
        <taxon>Spiralia</taxon>
        <taxon>Lophotrochozoa</taxon>
        <taxon>Mollusca</taxon>
        <taxon>Gastropoda</taxon>
        <taxon>Caenogastropoda</taxon>
        <taxon>Littorinimorpha</taxon>
        <taxon>Littorinoidea</taxon>
        <taxon>Littorinidae</taxon>
        <taxon>Littorina</taxon>
    </lineage>
</organism>
<proteinExistence type="inferred from homology"/>
<name>A0AAN9BWV3_9CAEN</name>
<evidence type="ECO:0000313" key="2">
    <source>
        <dbReference type="EMBL" id="KAK7111085.1"/>
    </source>
</evidence>
<protein>
    <recommendedName>
        <fullName evidence="4">Protein FAM136A</fullName>
    </recommendedName>
</protein>
<dbReference type="GO" id="GO:0005737">
    <property type="term" value="C:cytoplasm"/>
    <property type="evidence" value="ECO:0007669"/>
    <property type="project" value="TreeGrafter"/>
</dbReference>
<dbReference type="PANTHER" id="PTHR21096:SF0">
    <property type="entry name" value="PROTEIN FAM136A"/>
    <property type="match status" value="1"/>
</dbReference>
<dbReference type="AlphaFoldDB" id="A0AAN9BWV3"/>